<feature type="non-terminal residue" evidence="8">
    <location>
        <position position="255"/>
    </location>
</feature>
<keyword evidence="9" id="KW-1185">Reference proteome</keyword>
<comment type="similarity">
    <text evidence="1 6">Belongs to the methyltransferase superfamily.</text>
</comment>
<evidence type="ECO:0000256" key="1">
    <source>
        <dbReference type="ARBA" id="ARBA00008361"/>
    </source>
</evidence>
<gene>
    <name evidence="8" type="ORF">BINO364_LOCUS11380</name>
</gene>
<evidence type="ECO:0000256" key="2">
    <source>
        <dbReference type="ARBA" id="ARBA00022603"/>
    </source>
</evidence>
<proteinExistence type="inferred from homology"/>
<sequence>MEEEWIKVNDVGCNTGELTKQLYTYLSTIYSNAKIKMLAIDIDPTLIKRAQEHNNDCNILFTPCDITTDEGHKLITEFIKIHNKDILDIIFCFSVTMWIHINNGDQGLAQVLKFIKENSRTIIIEPQPWKCYKNAQRRMRRSVFAQRSTFYSFFLRKIINKEKLIKDLLSPWLSICKTALIRDPFKIHHGTNTICGDKDIICITDILLDLYGHLHYWNLTINIGVKHVTKALEHQLILNTIGVCIRNVILMDANL</sequence>
<dbReference type="PANTHER" id="PTHR12315">
    <property type="entry name" value="BICOID-INTERACTING PROTEIN RELATED"/>
    <property type="match status" value="1"/>
</dbReference>
<evidence type="ECO:0000313" key="9">
    <source>
        <dbReference type="Proteomes" id="UP000838878"/>
    </source>
</evidence>
<dbReference type="EMBL" id="OV170225">
    <property type="protein sequence ID" value="CAH0725839.1"/>
    <property type="molecule type" value="Genomic_DNA"/>
</dbReference>
<keyword evidence="2 6" id="KW-0489">Methyltransferase</keyword>
<keyword evidence="4 5" id="KW-0949">S-adenosyl-L-methionine</keyword>
<evidence type="ECO:0000259" key="7">
    <source>
        <dbReference type="PROSITE" id="PS51515"/>
    </source>
</evidence>
<dbReference type="GO" id="GO:2000632">
    <property type="term" value="P:negative regulation of pre-miRNA processing"/>
    <property type="evidence" value="ECO:0007669"/>
    <property type="project" value="TreeGrafter"/>
</dbReference>
<feature type="domain" description="Bin3-type SAM" evidence="7">
    <location>
        <begin position="1"/>
        <end position="206"/>
    </location>
</feature>
<name>A0A8J9UVV9_9NEOP</name>
<evidence type="ECO:0000256" key="6">
    <source>
        <dbReference type="RuleBase" id="RU367087"/>
    </source>
</evidence>
<dbReference type="InterPro" id="IPR039772">
    <property type="entry name" value="Bin3-like"/>
</dbReference>
<dbReference type="SUPFAM" id="SSF53335">
    <property type="entry name" value="S-adenosyl-L-methionine-dependent methyltransferases"/>
    <property type="match status" value="1"/>
</dbReference>
<dbReference type="GO" id="GO:0008173">
    <property type="term" value="F:RNA methyltransferase activity"/>
    <property type="evidence" value="ECO:0007669"/>
    <property type="project" value="UniProtKB-UniRule"/>
</dbReference>
<evidence type="ECO:0000256" key="5">
    <source>
        <dbReference type="PROSITE-ProRule" id="PRU00848"/>
    </source>
</evidence>
<dbReference type="Proteomes" id="UP000838878">
    <property type="component" value="Chromosome 5"/>
</dbReference>
<dbReference type="EC" id="2.1.1.-" evidence="6"/>
<dbReference type="GO" id="GO:0008171">
    <property type="term" value="F:O-methyltransferase activity"/>
    <property type="evidence" value="ECO:0007669"/>
    <property type="project" value="UniProtKB-UniRule"/>
</dbReference>
<keyword evidence="3 6" id="KW-0808">Transferase</keyword>
<dbReference type="AlphaFoldDB" id="A0A8J9UVV9"/>
<evidence type="ECO:0000256" key="4">
    <source>
        <dbReference type="ARBA" id="ARBA00022691"/>
    </source>
</evidence>
<dbReference type="InterPro" id="IPR029063">
    <property type="entry name" value="SAM-dependent_MTases_sf"/>
</dbReference>
<dbReference type="Gene3D" id="3.40.50.150">
    <property type="entry name" value="Vaccinia Virus protein VP39"/>
    <property type="match status" value="1"/>
</dbReference>
<evidence type="ECO:0000256" key="3">
    <source>
        <dbReference type="ARBA" id="ARBA00022679"/>
    </source>
</evidence>
<dbReference type="InterPro" id="IPR010675">
    <property type="entry name" value="Bin3_C"/>
</dbReference>
<reference evidence="8" key="1">
    <citation type="submission" date="2021-12" db="EMBL/GenBank/DDBJ databases">
        <authorList>
            <person name="Martin H S."/>
        </authorList>
    </citation>
    <scope>NUCLEOTIDE SEQUENCE</scope>
</reference>
<dbReference type="PROSITE" id="PS51515">
    <property type="entry name" value="BIN3_SAM"/>
    <property type="match status" value="1"/>
</dbReference>
<evidence type="ECO:0000313" key="8">
    <source>
        <dbReference type="EMBL" id="CAH0725839.1"/>
    </source>
</evidence>
<dbReference type="InterPro" id="IPR024160">
    <property type="entry name" value="BIN3_SAM-bd_dom"/>
</dbReference>
<organism evidence="8 9">
    <name type="scientific">Brenthis ino</name>
    <name type="common">lesser marbled fritillary</name>
    <dbReference type="NCBI Taxonomy" id="405034"/>
    <lineage>
        <taxon>Eukaryota</taxon>
        <taxon>Metazoa</taxon>
        <taxon>Ecdysozoa</taxon>
        <taxon>Arthropoda</taxon>
        <taxon>Hexapoda</taxon>
        <taxon>Insecta</taxon>
        <taxon>Pterygota</taxon>
        <taxon>Neoptera</taxon>
        <taxon>Endopterygota</taxon>
        <taxon>Lepidoptera</taxon>
        <taxon>Glossata</taxon>
        <taxon>Ditrysia</taxon>
        <taxon>Papilionoidea</taxon>
        <taxon>Nymphalidae</taxon>
        <taxon>Heliconiinae</taxon>
        <taxon>Argynnini</taxon>
        <taxon>Brenthis</taxon>
    </lineage>
</organism>
<dbReference type="GO" id="GO:0005737">
    <property type="term" value="C:cytoplasm"/>
    <property type="evidence" value="ECO:0007669"/>
    <property type="project" value="TreeGrafter"/>
</dbReference>
<dbReference type="Pfam" id="PF06859">
    <property type="entry name" value="Bin3"/>
    <property type="match status" value="1"/>
</dbReference>
<dbReference type="PANTHER" id="PTHR12315:SF1">
    <property type="entry name" value="RNA 5'-MONOPHOSPHATE METHYLTRANSFERASE"/>
    <property type="match status" value="1"/>
</dbReference>
<dbReference type="GO" id="GO:0032259">
    <property type="term" value="P:methylation"/>
    <property type="evidence" value="ECO:0007669"/>
    <property type="project" value="UniProtKB-KW"/>
</dbReference>
<protein>
    <recommendedName>
        <fullName evidence="6">RNA methyltransferase</fullName>
        <ecNumber evidence="6">2.1.1.-</ecNumber>
    </recommendedName>
</protein>
<dbReference type="OrthoDB" id="273070at2759"/>
<accession>A0A8J9UVV9</accession>